<gene>
    <name evidence="10 11" type="primary">nasp.L</name>
</gene>
<feature type="region of interest" description="Disordered" evidence="8">
    <location>
        <begin position="102"/>
        <end position="336"/>
    </location>
</feature>
<evidence type="ECO:0000256" key="2">
    <source>
        <dbReference type="ARBA" id="ARBA00008402"/>
    </source>
</evidence>
<dbReference type="AlphaFoldDB" id="A0A8J0V3J4"/>
<reference evidence="10" key="1">
    <citation type="submission" date="2025-08" db="UniProtKB">
        <authorList>
            <consortium name="RefSeq"/>
        </authorList>
    </citation>
    <scope>IDENTIFICATION</scope>
    <source>
        <strain evidence="10">J_2021</strain>
        <tissue evidence="10">Erythrocytes</tissue>
    </source>
</reference>
<dbReference type="GO" id="GO:0042393">
    <property type="term" value="F:histone binding"/>
    <property type="evidence" value="ECO:0000318"/>
    <property type="project" value="GO_Central"/>
</dbReference>
<dbReference type="Pfam" id="PF13424">
    <property type="entry name" value="TPR_12"/>
    <property type="match status" value="1"/>
</dbReference>
<feature type="repeat" description="TPR" evidence="6">
    <location>
        <begin position="364"/>
        <end position="397"/>
    </location>
</feature>
<comment type="subcellular location">
    <subcellularLocation>
        <location evidence="1">Nucleus</location>
    </subcellularLocation>
</comment>
<evidence type="ECO:0000256" key="8">
    <source>
        <dbReference type="SAM" id="MobiDB-lite"/>
    </source>
</evidence>
<evidence type="ECO:0000256" key="7">
    <source>
        <dbReference type="SAM" id="Coils"/>
    </source>
</evidence>
<keyword evidence="9" id="KW-1185">Reference proteome</keyword>
<dbReference type="CTD" id="734974"/>
<feature type="compositionally biased region" description="Basic and acidic residues" evidence="8">
    <location>
        <begin position="228"/>
        <end position="251"/>
    </location>
</feature>
<comment type="similarity">
    <text evidence="2">Belongs to the NASP family.</text>
</comment>
<dbReference type="GO" id="GO:0005654">
    <property type="term" value="C:nucleoplasm"/>
    <property type="evidence" value="ECO:0000318"/>
    <property type="project" value="GO_Central"/>
</dbReference>
<dbReference type="PROSITE" id="PS50005">
    <property type="entry name" value="TPR"/>
    <property type="match status" value="2"/>
</dbReference>
<feature type="compositionally biased region" description="Basic and acidic residues" evidence="8">
    <location>
        <begin position="263"/>
        <end position="285"/>
    </location>
</feature>
<evidence type="ECO:0000313" key="9">
    <source>
        <dbReference type="Proteomes" id="UP000186698"/>
    </source>
</evidence>
<feature type="coiled-coil region" evidence="7">
    <location>
        <begin position="433"/>
        <end position="482"/>
    </location>
</feature>
<keyword evidence="5" id="KW-0539">Nucleus</keyword>
<dbReference type="PANTHER" id="PTHR15081:SF1">
    <property type="entry name" value="NUCLEAR AUTOANTIGENIC SPERM PROTEIN"/>
    <property type="match status" value="1"/>
</dbReference>
<feature type="compositionally biased region" description="Basic and acidic residues" evidence="8">
    <location>
        <begin position="129"/>
        <end position="185"/>
    </location>
</feature>
<keyword evidence="3" id="KW-0677">Repeat</keyword>
<dbReference type="Xenbase" id="XB-GENE-17340747">
    <property type="gene designation" value="nasp.L"/>
</dbReference>
<name>A0A8J0V3J4_XENLA</name>
<evidence type="ECO:0000256" key="1">
    <source>
        <dbReference type="ARBA" id="ARBA00004123"/>
    </source>
</evidence>
<dbReference type="RefSeq" id="XP_018112432.1">
    <property type="nucleotide sequence ID" value="XM_018256943.2"/>
</dbReference>
<protein>
    <submittedName>
        <fullName evidence="10">Uncharacterized protein LOC734974 isoform X1</fullName>
    </submittedName>
</protein>
<proteinExistence type="inferred from homology"/>
<feature type="compositionally biased region" description="Basic and acidic residues" evidence="8">
    <location>
        <begin position="196"/>
        <end position="219"/>
    </location>
</feature>
<dbReference type="SUPFAM" id="SSF48452">
    <property type="entry name" value="TPR-like"/>
    <property type="match status" value="1"/>
</dbReference>
<feature type="compositionally biased region" description="Polar residues" evidence="8">
    <location>
        <begin position="503"/>
        <end position="532"/>
    </location>
</feature>
<evidence type="ECO:0000313" key="10">
    <source>
        <dbReference type="RefSeq" id="XP_018112432.1"/>
    </source>
</evidence>
<evidence type="ECO:0000256" key="3">
    <source>
        <dbReference type="ARBA" id="ARBA00022737"/>
    </source>
</evidence>
<feature type="compositionally biased region" description="Basic and acidic residues" evidence="8">
    <location>
        <begin position="297"/>
        <end position="307"/>
    </location>
</feature>
<dbReference type="InterPro" id="IPR011990">
    <property type="entry name" value="TPR-like_helical_dom_sf"/>
</dbReference>
<dbReference type="Gene3D" id="1.25.40.10">
    <property type="entry name" value="Tetratricopeptide repeat domain"/>
    <property type="match status" value="1"/>
</dbReference>
<keyword evidence="7" id="KW-0175">Coiled coil</keyword>
<dbReference type="SMART" id="SM00028">
    <property type="entry name" value="TPR"/>
    <property type="match status" value="2"/>
</dbReference>
<accession>A0A8J0V3J4</accession>
<feature type="compositionally biased region" description="Basic and acidic residues" evidence="8">
    <location>
        <begin position="544"/>
        <end position="560"/>
    </location>
</feature>
<dbReference type="Proteomes" id="UP000186698">
    <property type="component" value="Chromosome 4L"/>
</dbReference>
<keyword evidence="4 6" id="KW-0802">TPR repeat</keyword>
<dbReference type="GO" id="GO:0006335">
    <property type="term" value="P:DNA replication-dependent chromatin assembly"/>
    <property type="evidence" value="ECO:0000318"/>
    <property type="project" value="GO_Central"/>
</dbReference>
<evidence type="ECO:0000256" key="6">
    <source>
        <dbReference type="PROSITE-ProRule" id="PRU00339"/>
    </source>
</evidence>
<dbReference type="InterPro" id="IPR019734">
    <property type="entry name" value="TPR_rpt"/>
</dbReference>
<evidence type="ECO:0000256" key="5">
    <source>
        <dbReference type="ARBA" id="ARBA00023242"/>
    </source>
</evidence>
<feature type="compositionally biased region" description="Acidic residues" evidence="8">
    <location>
        <begin position="308"/>
        <end position="334"/>
    </location>
</feature>
<sequence>MPEETATLSTGTEKTEDTATAPSTSADKADGMDIDTEAKRLMGAGQRHLVMKDVRSSVTSFQEASSLLAKKYGETADECAEAFYSYGTSLLELARMENGVLGNALEGMPEDEEEGEKEEDANIPSADNLDEKEREQLRDQVYDAMAEEERAPKETSESEALGKPKDESKPMDTDEQNKPVEDKMKNGNMETGKVTDGLKLESVNRDVSMDESEKGEVPESKNAPTPGEHTEQKEKSEPKESKAPEKKDTKDTANQSPDSTEVAEERAHTDTAEKMDSEASAKTEEGASITPTGNEASKSEDPEKMKGEEEEGEDSEESEENESTEEKETEDEDVGNLQLAWEMLDLSKMIFKRQKSREAQLKAAQAHLKLGEVSTESENYAQAVEDFLACLDIQKEHLEEHDRLLAETHYHLGLAYQYSSKHEEAISHFTQSVGVIEKRMDVLTKQLEALLDETAEEVKKEMDELKDLLPDIKEKIEDSKEAQKNATVAKIALKETLVGGSSGFSQENVSTSSSTAVEKSGDSTVPVTNCVSDISHLIRKKRKPGEESPLKDKDAKKPKQEPVANGAGNGDAVVPTNEEVEKAEEVSMETATVESTA</sequence>
<dbReference type="OrthoDB" id="5587616at2759"/>
<evidence type="ECO:0000313" key="11">
    <source>
        <dbReference type="Xenbase" id="XB-GENE-17340747"/>
    </source>
</evidence>
<dbReference type="GO" id="GO:0034080">
    <property type="term" value="P:CENP-A containing chromatin assembly"/>
    <property type="evidence" value="ECO:0000318"/>
    <property type="project" value="GO_Central"/>
</dbReference>
<organism evidence="9 10">
    <name type="scientific">Xenopus laevis</name>
    <name type="common">African clawed frog</name>
    <dbReference type="NCBI Taxonomy" id="8355"/>
    <lineage>
        <taxon>Eukaryota</taxon>
        <taxon>Metazoa</taxon>
        <taxon>Chordata</taxon>
        <taxon>Craniata</taxon>
        <taxon>Vertebrata</taxon>
        <taxon>Euteleostomi</taxon>
        <taxon>Amphibia</taxon>
        <taxon>Batrachia</taxon>
        <taxon>Anura</taxon>
        <taxon>Pipoidea</taxon>
        <taxon>Pipidae</taxon>
        <taxon>Xenopodinae</taxon>
        <taxon>Xenopus</taxon>
        <taxon>Xenopus</taxon>
    </lineage>
</organism>
<dbReference type="GeneID" id="734974"/>
<feature type="region of interest" description="Disordered" evidence="8">
    <location>
        <begin position="502"/>
        <end position="597"/>
    </location>
</feature>
<dbReference type="InterPro" id="IPR051730">
    <property type="entry name" value="NASP-like"/>
</dbReference>
<feature type="region of interest" description="Disordered" evidence="8">
    <location>
        <begin position="1"/>
        <end position="32"/>
    </location>
</feature>
<feature type="compositionally biased region" description="Polar residues" evidence="8">
    <location>
        <begin position="1"/>
        <end position="26"/>
    </location>
</feature>
<evidence type="ECO:0000256" key="4">
    <source>
        <dbReference type="ARBA" id="ARBA00022803"/>
    </source>
</evidence>
<feature type="repeat" description="TPR" evidence="6">
    <location>
        <begin position="406"/>
        <end position="439"/>
    </location>
</feature>
<feature type="compositionally biased region" description="Acidic residues" evidence="8">
    <location>
        <begin position="108"/>
        <end position="121"/>
    </location>
</feature>
<dbReference type="AGR" id="Xenbase:XB-GENE-17340747"/>
<dbReference type="PANTHER" id="PTHR15081">
    <property type="entry name" value="NUCLEAR AUTOANTIGENIC SPERM PROTEIN NASP -RELATED"/>
    <property type="match status" value="1"/>
</dbReference>